<dbReference type="InterPro" id="IPR000043">
    <property type="entry name" value="Adenosylhomocysteinase-like"/>
</dbReference>
<comment type="catalytic activity">
    <reaction evidence="3">
        <text>S-adenosyl-L-homocysteine + H2O = L-homocysteine + adenosine</text>
        <dbReference type="Rhea" id="RHEA:21708"/>
        <dbReference type="ChEBI" id="CHEBI:15377"/>
        <dbReference type="ChEBI" id="CHEBI:16335"/>
        <dbReference type="ChEBI" id="CHEBI:57856"/>
        <dbReference type="ChEBI" id="CHEBI:58199"/>
        <dbReference type="EC" id="3.13.2.1"/>
    </reaction>
    <physiologicalReaction direction="left-to-right" evidence="3">
        <dbReference type="Rhea" id="RHEA:21709"/>
    </physiologicalReaction>
</comment>
<dbReference type="PANTHER" id="PTHR23420">
    <property type="entry name" value="ADENOSYLHOMOCYSTEINASE"/>
    <property type="match status" value="1"/>
</dbReference>
<sequence length="79" mass="8792">MGHPSFMMSDSFTNQVLEETELCTHPDKHPVEVSFLPKNLDKAVAEAPLGKLNVKLTELTEKQAQYLGVSHDGSFQPDH</sequence>
<comment type="subunit">
    <text evidence="1">Homotetramer. Interaction with AHCYL1.</text>
</comment>
<dbReference type="AlphaFoldDB" id="A0A836CR75"/>
<dbReference type="GO" id="GO:0005829">
    <property type="term" value="C:cytosol"/>
    <property type="evidence" value="ECO:0007669"/>
    <property type="project" value="TreeGrafter"/>
</dbReference>
<dbReference type="GO" id="GO:0004013">
    <property type="term" value="F:adenosylhomocysteinase activity"/>
    <property type="evidence" value="ECO:0007669"/>
    <property type="project" value="UniProtKB-EC"/>
</dbReference>
<dbReference type="Gene3D" id="3.40.50.1480">
    <property type="entry name" value="Adenosylhomocysteinase-like"/>
    <property type="match status" value="1"/>
</dbReference>
<dbReference type="PANTHER" id="PTHR23420:SF0">
    <property type="entry name" value="ADENOSYLHOMOCYSTEINASE"/>
    <property type="match status" value="1"/>
</dbReference>
<evidence type="ECO:0000313" key="4">
    <source>
        <dbReference type="EMBL" id="KAG5194588.1"/>
    </source>
</evidence>
<comment type="caution">
    <text evidence="4">The sequence shown here is derived from an EMBL/GenBank/DDBJ whole genome shotgun (WGS) entry which is preliminary data.</text>
</comment>
<dbReference type="SUPFAM" id="SSF52283">
    <property type="entry name" value="Formate/glycerate dehydrogenase catalytic domain-like"/>
    <property type="match status" value="1"/>
</dbReference>
<dbReference type="EMBL" id="JAEMGP010000025">
    <property type="protein sequence ID" value="KAG5194588.1"/>
    <property type="molecule type" value="Genomic_DNA"/>
</dbReference>
<proteinExistence type="predicted"/>
<name>A0A836CR75_SHEEP</name>
<reference evidence="4 5" key="1">
    <citation type="submission" date="2020-12" db="EMBL/GenBank/DDBJ databases">
        <title>De novo assembly of Tibetan sheep genome.</title>
        <authorList>
            <person name="Li X."/>
        </authorList>
    </citation>
    <scope>NUCLEOTIDE SEQUENCE [LARGE SCALE GENOMIC DNA]</scope>
    <source>
        <tissue evidence="4">Heart</tissue>
    </source>
</reference>
<dbReference type="Pfam" id="PF05221">
    <property type="entry name" value="AdoHcyase"/>
    <property type="match status" value="1"/>
</dbReference>
<gene>
    <name evidence="4" type="ORF">JEQ12_012864</name>
</gene>
<dbReference type="GO" id="GO:0033353">
    <property type="term" value="P:S-adenosylmethionine cycle"/>
    <property type="evidence" value="ECO:0007669"/>
    <property type="project" value="TreeGrafter"/>
</dbReference>
<evidence type="ECO:0000256" key="1">
    <source>
        <dbReference type="ARBA" id="ARBA00038791"/>
    </source>
</evidence>
<dbReference type="InterPro" id="IPR042172">
    <property type="entry name" value="Adenosylhomocyst_ase-like_sf"/>
</dbReference>
<dbReference type="Proteomes" id="UP000664991">
    <property type="component" value="Unassembled WGS sequence"/>
</dbReference>
<evidence type="ECO:0000256" key="2">
    <source>
        <dbReference type="ARBA" id="ARBA00045926"/>
    </source>
</evidence>
<protein>
    <submittedName>
        <fullName evidence="4">Uncharacterized protein</fullName>
    </submittedName>
</protein>
<comment type="function">
    <text evidence="2">Catalyzes the hydrolysis of S-adenosyl-L-homocysteine to form adenosine and homocysteine. Binds copper ions.</text>
</comment>
<organism evidence="4 5">
    <name type="scientific">Ovis aries</name>
    <name type="common">Sheep</name>
    <dbReference type="NCBI Taxonomy" id="9940"/>
    <lineage>
        <taxon>Eukaryota</taxon>
        <taxon>Metazoa</taxon>
        <taxon>Chordata</taxon>
        <taxon>Craniata</taxon>
        <taxon>Vertebrata</taxon>
        <taxon>Euteleostomi</taxon>
        <taxon>Mammalia</taxon>
        <taxon>Eutheria</taxon>
        <taxon>Laurasiatheria</taxon>
        <taxon>Artiodactyla</taxon>
        <taxon>Ruminantia</taxon>
        <taxon>Pecora</taxon>
        <taxon>Bovidae</taxon>
        <taxon>Caprinae</taxon>
        <taxon>Ovis</taxon>
    </lineage>
</organism>
<accession>A0A836CR75</accession>
<evidence type="ECO:0000313" key="5">
    <source>
        <dbReference type="Proteomes" id="UP000664991"/>
    </source>
</evidence>
<evidence type="ECO:0000256" key="3">
    <source>
        <dbReference type="ARBA" id="ARBA00047800"/>
    </source>
</evidence>